<keyword evidence="11 14" id="KW-1015">Disulfide bond</keyword>
<protein>
    <submittedName>
        <fullName evidence="18">Integral membrane protein</fullName>
    </submittedName>
</protein>
<comment type="caution">
    <text evidence="18">The sequence shown here is derived from an EMBL/GenBank/DDBJ whole genome shotgun (WGS) entry which is preliminary data.</text>
</comment>
<evidence type="ECO:0000313" key="19">
    <source>
        <dbReference type="Proteomes" id="UP001220324"/>
    </source>
</evidence>
<feature type="transmembrane region" description="Helical" evidence="15">
    <location>
        <begin position="99"/>
        <end position="121"/>
    </location>
</feature>
<evidence type="ECO:0000256" key="3">
    <source>
        <dbReference type="ARBA" id="ARBA00004613"/>
    </source>
</evidence>
<gene>
    <name evidence="18" type="ORF">N7494_011999</name>
</gene>
<dbReference type="SMART" id="SM00747">
    <property type="entry name" value="CFEM"/>
    <property type="match status" value="1"/>
</dbReference>
<proteinExistence type="inferred from homology"/>
<name>A0AAD6GB79_9EURO</name>
<feature type="transmembrane region" description="Helical" evidence="15">
    <location>
        <begin position="257"/>
        <end position="281"/>
    </location>
</feature>
<dbReference type="PANTHER" id="PTHR33048:SF143">
    <property type="entry name" value="EXTRACELLULAR MEMBRANE PROTEIN CFEM DOMAIN-CONTAINING PROTEIN-RELATED"/>
    <property type="match status" value="1"/>
</dbReference>
<feature type="transmembrane region" description="Helical" evidence="15">
    <location>
        <begin position="133"/>
        <end position="152"/>
    </location>
</feature>
<evidence type="ECO:0000256" key="6">
    <source>
        <dbReference type="ARBA" id="ARBA00022622"/>
    </source>
</evidence>
<evidence type="ECO:0000256" key="13">
    <source>
        <dbReference type="ARBA" id="ARBA00038359"/>
    </source>
</evidence>
<evidence type="ECO:0000256" key="14">
    <source>
        <dbReference type="PROSITE-ProRule" id="PRU01356"/>
    </source>
</evidence>
<evidence type="ECO:0000256" key="15">
    <source>
        <dbReference type="SAM" id="Phobius"/>
    </source>
</evidence>
<comment type="similarity">
    <text evidence="13">Belongs to the SAT4 family.</text>
</comment>
<feature type="chain" id="PRO_5042175357" evidence="16">
    <location>
        <begin position="26"/>
        <end position="381"/>
    </location>
</feature>
<keyword evidence="6" id="KW-0336">GPI-anchor</keyword>
<evidence type="ECO:0000313" key="18">
    <source>
        <dbReference type="EMBL" id="KAJ5525349.1"/>
    </source>
</evidence>
<comment type="similarity">
    <text evidence="4">Belongs to the RBT5 family.</text>
</comment>
<keyword evidence="8 16" id="KW-0732">Signal</keyword>
<dbReference type="InterPro" id="IPR008427">
    <property type="entry name" value="Extracellular_membr_CFEM_dom"/>
</dbReference>
<evidence type="ECO:0000256" key="2">
    <source>
        <dbReference type="ARBA" id="ARBA00004589"/>
    </source>
</evidence>
<keyword evidence="5" id="KW-0964">Secreted</keyword>
<dbReference type="PANTHER" id="PTHR33048">
    <property type="entry name" value="PTH11-LIKE INTEGRAL MEMBRANE PROTEIN (AFU_ORTHOLOGUE AFUA_5G11245)"/>
    <property type="match status" value="1"/>
</dbReference>
<keyword evidence="6" id="KW-0325">Glycoprotein</keyword>
<dbReference type="InterPro" id="IPR052337">
    <property type="entry name" value="SAT4-like"/>
</dbReference>
<reference evidence="18 19" key="1">
    <citation type="journal article" date="2023" name="IMA Fungus">
        <title>Comparative genomic study of the Penicillium genus elucidates a diverse pangenome and 15 lateral gene transfer events.</title>
        <authorList>
            <person name="Petersen C."/>
            <person name="Sorensen T."/>
            <person name="Nielsen M.R."/>
            <person name="Sondergaard T.E."/>
            <person name="Sorensen J.L."/>
            <person name="Fitzpatrick D.A."/>
            <person name="Frisvad J.C."/>
            <person name="Nielsen K.L."/>
        </authorList>
    </citation>
    <scope>NUCLEOTIDE SEQUENCE [LARGE SCALE GENOMIC DNA]</scope>
    <source>
        <strain evidence="18 19">IBT 35679</strain>
    </source>
</reference>
<dbReference type="Pfam" id="PF05730">
    <property type="entry name" value="CFEM"/>
    <property type="match status" value="1"/>
</dbReference>
<dbReference type="EMBL" id="JAQIZZ010000008">
    <property type="protein sequence ID" value="KAJ5525349.1"/>
    <property type="molecule type" value="Genomic_DNA"/>
</dbReference>
<keyword evidence="7 15" id="KW-0812">Transmembrane</keyword>
<evidence type="ECO:0000256" key="10">
    <source>
        <dbReference type="ARBA" id="ARBA00023136"/>
    </source>
</evidence>
<feature type="transmembrane region" description="Helical" evidence="15">
    <location>
        <begin position="293"/>
        <end position="312"/>
    </location>
</feature>
<sequence>MRWLRLWAALLPCVTLLSDLAFAETQSLPSCARDCLTDLVPQSTCASNNQTCICTNAELIEEVDTCVTAKCTIKEALTAVNVTDTTCGASIRDRTSISVIVPAVGMSVTLVLIALRLYARLVVNKLNMEKDDWATVFLGLCAVPVNVGSIVLGKAGLGRDMWTLEFSNITRVFYFFYIQELLYITCVALVKICFLLFYLRIFPSDRMRLVIKISILVTICFGLTFLFGFAFQCSPVSYNWNGWDGEHTGSCVKTNSLVVAAAAFNIVLDIWVIAMPIPRVLTLQASLHTKLQVVFMFSVGFLITGVGIYRAVMLKLFATSTNPTWDNAPGGYWSVIEIDVGIFCLCMPAMRSLLGRLFPSFLELAWNSKSSASGGVPGLGA</sequence>
<feature type="disulfide bond" evidence="14">
    <location>
        <begin position="35"/>
        <end position="66"/>
    </location>
</feature>
<dbReference type="AlphaFoldDB" id="A0AAD6GB79"/>
<dbReference type="Pfam" id="PF20684">
    <property type="entry name" value="Fung_rhodopsin"/>
    <property type="match status" value="1"/>
</dbReference>
<dbReference type="InterPro" id="IPR049326">
    <property type="entry name" value="Rhodopsin_dom_fungi"/>
</dbReference>
<comment type="caution">
    <text evidence="14">Lacks conserved residue(s) required for the propagation of feature annotation.</text>
</comment>
<evidence type="ECO:0000256" key="4">
    <source>
        <dbReference type="ARBA" id="ARBA00010031"/>
    </source>
</evidence>
<evidence type="ECO:0000256" key="11">
    <source>
        <dbReference type="ARBA" id="ARBA00023157"/>
    </source>
</evidence>
<evidence type="ECO:0000256" key="12">
    <source>
        <dbReference type="ARBA" id="ARBA00023288"/>
    </source>
</evidence>
<evidence type="ECO:0000256" key="9">
    <source>
        <dbReference type="ARBA" id="ARBA00022989"/>
    </source>
</evidence>
<organism evidence="18 19">
    <name type="scientific">Penicillium frequentans</name>
    <dbReference type="NCBI Taxonomy" id="3151616"/>
    <lineage>
        <taxon>Eukaryota</taxon>
        <taxon>Fungi</taxon>
        <taxon>Dikarya</taxon>
        <taxon>Ascomycota</taxon>
        <taxon>Pezizomycotina</taxon>
        <taxon>Eurotiomycetes</taxon>
        <taxon>Eurotiomycetidae</taxon>
        <taxon>Eurotiales</taxon>
        <taxon>Aspergillaceae</taxon>
        <taxon>Penicillium</taxon>
    </lineage>
</organism>
<dbReference type="PROSITE" id="PS52012">
    <property type="entry name" value="CFEM"/>
    <property type="match status" value="1"/>
</dbReference>
<feature type="transmembrane region" description="Helical" evidence="15">
    <location>
        <begin position="209"/>
        <end position="231"/>
    </location>
</feature>
<feature type="transmembrane region" description="Helical" evidence="15">
    <location>
        <begin position="172"/>
        <end position="197"/>
    </location>
</feature>
<dbReference type="GO" id="GO:0098552">
    <property type="term" value="C:side of membrane"/>
    <property type="evidence" value="ECO:0007669"/>
    <property type="project" value="UniProtKB-KW"/>
</dbReference>
<dbReference type="GO" id="GO:0005576">
    <property type="term" value="C:extracellular region"/>
    <property type="evidence" value="ECO:0007669"/>
    <property type="project" value="UniProtKB-SubCell"/>
</dbReference>
<evidence type="ECO:0000256" key="16">
    <source>
        <dbReference type="SAM" id="SignalP"/>
    </source>
</evidence>
<evidence type="ECO:0000256" key="7">
    <source>
        <dbReference type="ARBA" id="ARBA00022692"/>
    </source>
</evidence>
<evidence type="ECO:0000259" key="17">
    <source>
        <dbReference type="PROSITE" id="PS52012"/>
    </source>
</evidence>
<keyword evidence="9 15" id="KW-1133">Transmembrane helix</keyword>
<feature type="signal peptide" evidence="16">
    <location>
        <begin position="1"/>
        <end position="25"/>
    </location>
</feature>
<feature type="disulfide bond" evidence="14">
    <location>
        <begin position="45"/>
        <end position="52"/>
    </location>
</feature>
<feature type="domain" description="CFEM" evidence="17">
    <location>
        <begin position="5"/>
        <end position="114"/>
    </location>
</feature>
<dbReference type="Proteomes" id="UP001220324">
    <property type="component" value="Unassembled WGS sequence"/>
</dbReference>
<comment type="subcellular location">
    <subcellularLocation>
        <location evidence="2">Membrane</location>
        <topology evidence="2">Lipid-anchor</topology>
        <topology evidence="2">GPI-anchor</topology>
    </subcellularLocation>
    <subcellularLocation>
        <location evidence="1">Membrane</location>
        <topology evidence="1">Multi-pass membrane protein</topology>
    </subcellularLocation>
    <subcellularLocation>
        <location evidence="3">Secreted</location>
    </subcellularLocation>
</comment>
<keyword evidence="12" id="KW-0449">Lipoprotein</keyword>
<keyword evidence="10 15" id="KW-0472">Membrane</keyword>
<feature type="disulfide bond" evidence="14">
    <location>
        <begin position="54"/>
        <end position="87"/>
    </location>
</feature>
<evidence type="ECO:0000256" key="8">
    <source>
        <dbReference type="ARBA" id="ARBA00022729"/>
    </source>
</evidence>
<feature type="disulfide bond" evidence="14">
    <location>
        <begin position="31"/>
        <end position="71"/>
    </location>
</feature>
<accession>A0AAD6GB79</accession>
<keyword evidence="19" id="KW-1185">Reference proteome</keyword>
<evidence type="ECO:0000256" key="1">
    <source>
        <dbReference type="ARBA" id="ARBA00004141"/>
    </source>
</evidence>
<evidence type="ECO:0000256" key="5">
    <source>
        <dbReference type="ARBA" id="ARBA00022525"/>
    </source>
</evidence>